<gene>
    <name evidence="1" type="ORF">NEOLEDRAFT_1147451</name>
</gene>
<protein>
    <submittedName>
        <fullName evidence="1">Uncharacterized protein</fullName>
    </submittedName>
</protein>
<dbReference type="AlphaFoldDB" id="A0A165T1Z0"/>
<dbReference type="Proteomes" id="UP000076761">
    <property type="component" value="Unassembled WGS sequence"/>
</dbReference>
<keyword evidence="2" id="KW-1185">Reference proteome</keyword>
<evidence type="ECO:0000313" key="1">
    <source>
        <dbReference type="EMBL" id="KZT26016.1"/>
    </source>
</evidence>
<sequence>MQAWVALPNHTETRLGHWLRCCFGVTLASMDSTKGRRSTILFDCKRRQRKAKGRELFPAAPPVECDYARDAKPVPSHKLAKEQEAGIWRKIEVTLLPVRSAPQSNIISLWYGLLSISMASSLTFGSDHACSSLSIIHISCRLTIKKCRPSRTSSRSAILIFPLVLYFVIKISGAPPGAKYFGTFFRAAGCYALFSGRTLHGLDWPIIRLDSRRYELDWRARSR</sequence>
<organism evidence="1 2">
    <name type="scientific">Neolentinus lepideus HHB14362 ss-1</name>
    <dbReference type="NCBI Taxonomy" id="1314782"/>
    <lineage>
        <taxon>Eukaryota</taxon>
        <taxon>Fungi</taxon>
        <taxon>Dikarya</taxon>
        <taxon>Basidiomycota</taxon>
        <taxon>Agaricomycotina</taxon>
        <taxon>Agaricomycetes</taxon>
        <taxon>Gloeophyllales</taxon>
        <taxon>Gloeophyllaceae</taxon>
        <taxon>Neolentinus</taxon>
    </lineage>
</organism>
<name>A0A165T1Z0_9AGAM</name>
<accession>A0A165T1Z0</accession>
<reference evidence="1 2" key="1">
    <citation type="journal article" date="2016" name="Mol. Biol. Evol.">
        <title>Comparative Genomics of Early-Diverging Mushroom-Forming Fungi Provides Insights into the Origins of Lignocellulose Decay Capabilities.</title>
        <authorList>
            <person name="Nagy L.G."/>
            <person name="Riley R."/>
            <person name="Tritt A."/>
            <person name="Adam C."/>
            <person name="Daum C."/>
            <person name="Floudas D."/>
            <person name="Sun H."/>
            <person name="Yadav J.S."/>
            <person name="Pangilinan J."/>
            <person name="Larsson K.H."/>
            <person name="Matsuura K."/>
            <person name="Barry K."/>
            <person name="Labutti K."/>
            <person name="Kuo R."/>
            <person name="Ohm R.A."/>
            <person name="Bhattacharya S.S."/>
            <person name="Shirouzu T."/>
            <person name="Yoshinaga Y."/>
            <person name="Martin F.M."/>
            <person name="Grigoriev I.V."/>
            <person name="Hibbett D.S."/>
        </authorList>
    </citation>
    <scope>NUCLEOTIDE SEQUENCE [LARGE SCALE GENOMIC DNA]</scope>
    <source>
        <strain evidence="1 2">HHB14362 ss-1</strain>
    </source>
</reference>
<evidence type="ECO:0000313" key="2">
    <source>
        <dbReference type="Proteomes" id="UP000076761"/>
    </source>
</evidence>
<dbReference type="InParanoid" id="A0A165T1Z0"/>
<dbReference type="EMBL" id="KV425568">
    <property type="protein sequence ID" value="KZT26016.1"/>
    <property type="molecule type" value="Genomic_DNA"/>
</dbReference>
<proteinExistence type="predicted"/>